<dbReference type="CDD" id="cd14014">
    <property type="entry name" value="STKc_PknB_like"/>
    <property type="match status" value="1"/>
</dbReference>
<dbReference type="GO" id="GO:0005524">
    <property type="term" value="F:ATP binding"/>
    <property type="evidence" value="ECO:0007669"/>
    <property type="project" value="UniProtKB-UniRule"/>
</dbReference>
<feature type="repeat" description="TPR" evidence="5">
    <location>
        <begin position="579"/>
        <end position="612"/>
    </location>
</feature>
<dbReference type="AlphaFoldDB" id="A0A161HJA4"/>
<dbReference type="InterPro" id="IPR019734">
    <property type="entry name" value="TPR_rpt"/>
</dbReference>
<dbReference type="PROSITE" id="PS00108">
    <property type="entry name" value="PROTEIN_KINASE_ST"/>
    <property type="match status" value="1"/>
</dbReference>
<proteinExistence type="predicted"/>
<evidence type="ECO:0000313" key="9">
    <source>
        <dbReference type="EMBL" id="ANB16660.1"/>
    </source>
</evidence>
<keyword evidence="3 9" id="KW-0418">Kinase</keyword>
<dbReference type="Proteomes" id="UP000076830">
    <property type="component" value="Chromosome"/>
</dbReference>
<dbReference type="Pfam" id="PF00069">
    <property type="entry name" value="Pkinase"/>
    <property type="match status" value="1"/>
</dbReference>
<dbReference type="InterPro" id="IPR011990">
    <property type="entry name" value="TPR-like_helical_dom_sf"/>
</dbReference>
<dbReference type="SMART" id="SM00220">
    <property type="entry name" value="S_TKc"/>
    <property type="match status" value="1"/>
</dbReference>
<evidence type="ECO:0000256" key="7">
    <source>
        <dbReference type="SAM" id="MobiDB-lite"/>
    </source>
</evidence>
<dbReference type="InterPro" id="IPR011009">
    <property type="entry name" value="Kinase-like_dom_sf"/>
</dbReference>
<evidence type="ECO:0000256" key="4">
    <source>
        <dbReference type="ARBA" id="ARBA00022840"/>
    </source>
</evidence>
<feature type="compositionally biased region" description="Acidic residues" evidence="7">
    <location>
        <begin position="1"/>
        <end position="10"/>
    </location>
</feature>
<dbReference type="SUPFAM" id="SSF56112">
    <property type="entry name" value="Protein kinase-like (PK-like)"/>
    <property type="match status" value="1"/>
</dbReference>
<feature type="binding site" evidence="6">
    <location>
        <position position="105"/>
    </location>
    <ligand>
        <name>ATP</name>
        <dbReference type="ChEBI" id="CHEBI:30616"/>
    </ligand>
</feature>
<organism evidence="9 10">
    <name type="scientific">Dokdonella koreensis DS-123</name>
    <dbReference type="NCBI Taxonomy" id="1300342"/>
    <lineage>
        <taxon>Bacteria</taxon>
        <taxon>Pseudomonadati</taxon>
        <taxon>Pseudomonadota</taxon>
        <taxon>Gammaproteobacteria</taxon>
        <taxon>Lysobacterales</taxon>
        <taxon>Rhodanobacteraceae</taxon>
        <taxon>Dokdonella</taxon>
    </lineage>
</organism>
<dbReference type="Gene3D" id="3.30.200.20">
    <property type="entry name" value="Phosphorylase Kinase, domain 1"/>
    <property type="match status" value="1"/>
</dbReference>
<feature type="region of interest" description="Disordered" evidence="7">
    <location>
        <begin position="1"/>
        <end position="23"/>
    </location>
</feature>
<dbReference type="PROSITE" id="PS00107">
    <property type="entry name" value="PROTEIN_KINASE_ATP"/>
    <property type="match status" value="1"/>
</dbReference>
<evidence type="ECO:0000256" key="1">
    <source>
        <dbReference type="ARBA" id="ARBA00022679"/>
    </source>
</evidence>
<dbReference type="RefSeq" id="WP_067643936.1">
    <property type="nucleotide sequence ID" value="NZ_CP015249.1"/>
</dbReference>
<name>A0A161HJA4_9GAMM</name>
<dbReference type="GO" id="GO:0004674">
    <property type="term" value="F:protein serine/threonine kinase activity"/>
    <property type="evidence" value="ECO:0007669"/>
    <property type="project" value="UniProtKB-KW"/>
</dbReference>
<dbReference type="InterPro" id="IPR000719">
    <property type="entry name" value="Prot_kinase_dom"/>
</dbReference>
<sequence length="916" mass="97346">MAGPPDDDALADLCPHPHGPPFARLQAASAAGAGADSGLPADPLADAPTLSMTGAAAATGTALEPRPGDRVGAWRLQRRLGRGGMGAVYLAERADGHFRQQAALKVVLGAQGPDGIARFARERQILATLQHPDIARLLDGGATAAGQPYLVMEYVEGVPVDRWCREQDLDLAARLALFVRICRSVAFAHQRLIVHCDLKPSNVLVRADGAPVLLDFGIARAIEHEATAAAPGDWFSPRYASPEQLRGEAVTTASDVYALGLILFELLAGRRARLDAGDHTITRLGAAEVCPSSLAAGVPWGARLRGDLDAIVLRATASDPARRYGSVDLLATDIRRHLEHRPVSARARTLPYALGCLVRRRWPLFAAAGLALAVIAGFTVQLAAQRDRAVRAEREARLQAATAERVSDYLVSVFEVSNPRAGQARDISARDVLDQGAARIRSELDAAPAVKARLLDVLGTAYRHIGESRRAAELLADAAAHYQRPDVDQPLAAAAALSQLAVVYSNNARPVEDAERAARQALALREQHAPPGSLAIADSLNTLGVVLEADDRFDEAERLLQQALSIRRELAGTQSMPVATTLHNLGLVARGRGDYAASIARFEEAIAIKRERDGERSPQVQISLQALAATYARAGQAGRAAELHAANLALSRELYGEISDHVALAENEVGSALHDLGRFGDAAAHYRRAIDLYAQLGSSGQAPLNNLASVYEDMGDYAAAEPLFRQSLVQRRQSLAPDSAPVLRAEYNLARLLLRRGDLAESRGLIDHVQAGYLARYGADDTNTAKARLLDVEWQVRRGDFAAAHERQPAIAAAATAADPYLRARAASVVAEIARHGGDAATEIAQRRAALDALAARLGAAHPLVAELAIRLAAAQADAGQAAAAQALVHDHAAIVEQAFAAGAPVRALLARWPSR</sequence>
<keyword evidence="2 6" id="KW-0547">Nucleotide-binding</keyword>
<dbReference type="EMBL" id="CP015249">
    <property type="protein sequence ID" value="ANB16660.1"/>
    <property type="molecule type" value="Genomic_DNA"/>
</dbReference>
<keyword evidence="4 6" id="KW-0067">ATP-binding</keyword>
<evidence type="ECO:0000313" key="10">
    <source>
        <dbReference type="Proteomes" id="UP000076830"/>
    </source>
</evidence>
<reference evidence="9 10" key="1">
    <citation type="submission" date="2016-04" db="EMBL/GenBank/DDBJ databases">
        <title>Complete genome sequence of Dokdonella koreensis DS-123T.</title>
        <authorList>
            <person name="Kim J.F."/>
            <person name="Lee H."/>
            <person name="Kwak M.-J."/>
        </authorList>
    </citation>
    <scope>NUCLEOTIDE SEQUENCE [LARGE SCALE GENOMIC DNA]</scope>
    <source>
        <strain evidence="9 10">DS-123</strain>
    </source>
</reference>
<dbReference type="PANTHER" id="PTHR43289:SF34">
    <property type="entry name" value="SERINE_THREONINE-PROTEIN KINASE YBDM-RELATED"/>
    <property type="match status" value="1"/>
</dbReference>
<keyword evidence="1" id="KW-0808">Transferase</keyword>
<dbReference type="PROSITE" id="PS50011">
    <property type="entry name" value="PROTEIN_KINASE_DOM"/>
    <property type="match status" value="1"/>
</dbReference>
<dbReference type="KEGG" id="dko:I596_624"/>
<feature type="domain" description="Protein kinase" evidence="8">
    <location>
        <begin position="74"/>
        <end position="343"/>
    </location>
</feature>
<dbReference type="SUPFAM" id="SSF48452">
    <property type="entry name" value="TPR-like"/>
    <property type="match status" value="2"/>
</dbReference>
<evidence type="ECO:0000256" key="3">
    <source>
        <dbReference type="ARBA" id="ARBA00022777"/>
    </source>
</evidence>
<protein>
    <submittedName>
        <fullName evidence="9">Serine/threonine protein kinase</fullName>
    </submittedName>
</protein>
<dbReference type="SMART" id="SM00028">
    <property type="entry name" value="TPR"/>
    <property type="match status" value="6"/>
</dbReference>
<dbReference type="InterPro" id="IPR008271">
    <property type="entry name" value="Ser/Thr_kinase_AS"/>
</dbReference>
<dbReference type="OrthoDB" id="9783151at2"/>
<keyword evidence="10" id="KW-1185">Reference proteome</keyword>
<keyword evidence="5" id="KW-0802">TPR repeat</keyword>
<accession>A0A161HJA4</accession>
<evidence type="ECO:0000256" key="2">
    <source>
        <dbReference type="ARBA" id="ARBA00022741"/>
    </source>
</evidence>
<dbReference type="STRING" id="1300342.I596_624"/>
<dbReference type="Gene3D" id="1.25.40.10">
    <property type="entry name" value="Tetratricopeptide repeat domain"/>
    <property type="match status" value="3"/>
</dbReference>
<gene>
    <name evidence="9" type="ORF">I596_624</name>
</gene>
<dbReference type="Gene3D" id="1.10.510.10">
    <property type="entry name" value="Transferase(Phosphotransferase) domain 1"/>
    <property type="match status" value="1"/>
</dbReference>
<evidence type="ECO:0000256" key="6">
    <source>
        <dbReference type="PROSITE-ProRule" id="PRU10141"/>
    </source>
</evidence>
<evidence type="ECO:0000256" key="5">
    <source>
        <dbReference type="PROSITE-ProRule" id="PRU00339"/>
    </source>
</evidence>
<dbReference type="PANTHER" id="PTHR43289">
    <property type="entry name" value="MITOGEN-ACTIVATED PROTEIN KINASE KINASE KINASE 20-RELATED"/>
    <property type="match status" value="1"/>
</dbReference>
<dbReference type="PROSITE" id="PS50005">
    <property type="entry name" value="TPR"/>
    <property type="match status" value="1"/>
</dbReference>
<dbReference type="Pfam" id="PF13424">
    <property type="entry name" value="TPR_12"/>
    <property type="match status" value="2"/>
</dbReference>
<keyword evidence="9" id="KW-0723">Serine/threonine-protein kinase</keyword>
<evidence type="ECO:0000259" key="8">
    <source>
        <dbReference type="PROSITE" id="PS50011"/>
    </source>
</evidence>
<dbReference type="InterPro" id="IPR017441">
    <property type="entry name" value="Protein_kinase_ATP_BS"/>
</dbReference>